<comment type="caution">
    <text evidence="2">The sequence shown here is derived from an EMBL/GenBank/DDBJ whole genome shotgun (WGS) entry which is preliminary data.</text>
</comment>
<evidence type="ECO:0000313" key="3">
    <source>
        <dbReference type="Proteomes" id="UP000660262"/>
    </source>
</evidence>
<evidence type="ECO:0000313" key="2">
    <source>
        <dbReference type="EMBL" id="GHP05713.1"/>
    </source>
</evidence>
<keyword evidence="3" id="KW-1185">Reference proteome</keyword>
<protein>
    <submittedName>
        <fullName evidence="2">Uncharacterized protein</fullName>
    </submittedName>
</protein>
<dbReference type="OrthoDB" id="5956793at2759"/>
<sequence>MANNMFNNNNNNSAVFVEVVDLTGEGGGIGTPHPSYAGAGAASDGAGAGAGAGAGTALISTDAAKRDFFLTTNDLAQLQDKGKCVQFGGGIGCGAPTKKYYQRDLEKAAERAHGKEGYKRKREQREKRLANQKRKRDDESARANAALAEQNLNVPAGAGASNANAAHAGPDVKALRAGLLKQVKKGMGFRDSGAPAPIKVELPGISTASFAALIGRPQDPTLKTLARGHGGVYKHDVRGNAALCAMFGCVETKLGKHFAGEGVSQRLCDSVVLKYKHKDETLVVHAGGEITLEMF</sequence>
<reference evidence="2" key="1">
    <citation type="submission" date="2020-10" db="EMBL/GenBank/DDBJ databases">
        <title>Unveiling of a novel bifunctional photoreceptor, Dualchrome1, isolated from a cosmopolitan green alga.</title>
        <authorList>
            <person name="Suzuki S."/>
            <person name="Kawachi M."/>
        </authorList>
    </citation>
    <scope>NUCLEOTIDE SEQUENCE</scope>
    <source>
        <strain evidence="2">NIES 2893</strain>
    </source>
</reference>
<dbReference type="Proteomes" id="UP000660262">
    <property type="component" value="Unassembled WGS sequence"/>
</dbReference>
<evidence type="ECO:0000256" key="1">
    <source>
        <dbReference type="SAM" id="MobiDB-lite"/>
    </source>
</evidence>
<proteinExistence type="predicted"/>
<feature type="region of interest" description="Disordered" evidence="1">
    <location>
        <begin position="111"/>
        <end position="140"/>
    </location>
</feature>
<dbReference type="AlphaFoldDB" id="A0A830HGQ9"/>
<gene>
    <name evidence="2" type="ORF">PPROV_000446300</name>
</gene>
<dbReference type="EMBL" id="BNJQ01000011">
    <property type="protein sequence ID" value="GHP05713.1"/>
    <property type="molecule type" value="Genomic_DNA"/>
</dbReference>
<name>A0A830HGQ9_9CHLO</name>
<organism evidence="2 3">
    <name type="scientific">Pycnococcus provasolii</name>
    <dbReference type="NCBI Taxonomy" id="41880"/>
    <lineage>
        <taxon>Eukaryota</taxon>
        <taxon>Viridiplantae</taxon>
        <taxon>Chlorophyta</taxon>
        <taxon>Pseudoscourfieldiophyceae</taxon>
        <taxon>Pseudoscourfieldiales</taxon>
        <taxon>Pycnococcaceae</taxon>
        <taxon>Pycnococcus</taxon>
    </lineage>
</organism>
<accession>A0A830HGQ9</accession>